<sequence length="101" mass="11580">MLQRQLHRNIGRGSGKISRYFTTRLKSDFSTSYAFACIFGHGLDTVISTQLPCYQHRITPPKSMKTAKPVHDLSQPNRSSFIRTLSLHSAVSVRDFLRKER</sequence>
<proteinExistence type="predicted"/>
<evidence type="ECO:0000313" key="1">
    <source>
        <dbReference type="EMBL" id="CAD9327005.1"/>
    </source>
</evidence>
<dbReference type="AlphaFoldDB" id="A0A6V2MUK1"/>
<organism evidence="2">
    <name type="scientific">Ditylum brightwellii</name>
    <dbReference type="NCBI Taxonomy" id="49249"/>
    <lineage>
        <taxon>Eukaryota</taxon>
        <taxon>Sar</taxon>
        <taxon>Stramenopiles</taxon>
        <taxon>Ochrophyta</taxon>
        <taxon>Bacillariophyta</taxon>
        <taxon>Mediophyceae</taxon>
        <taxon>Lithodesmiophycidae</taxon>
        <taxon>Lithodesmiales</taxon>
        <taxon>Lithodesmiaceae</taxon>
        <taxon>Ditylum</taxon>
    </lineage>
</organism>
<dbReference type="EMBL" id="HBGN01014790">
    <property type="protein sequence ID" value="CAD9327005.1"/>
    <property type="molecule type" value="Transcribed_RNA"/>
</dbReference>
<evidence type="ECO:0000313" key="2">
    <source>
        <dbReference type="EMBL" id="CAE4649806.1"/>
    </source>
</evidence>
<gene>
    <name evidence="2" type="ORF">DBRI00130_LOCUS37409</name>
    <name evidence="1" type="ORF">DBRI1063_LOCUS9454</name>
</gene>
<accession>A0A6V2MUK1</accession>
<reference evidence="2" key="1">
    <citation type="submission" date="2021-01" db="EMBL/GenBank/DDBJ databases">
        <authorList>
            <person name="Corre E."/>
            <person name="Pelletier E."/>
            <person name="Niang G."/>
            <person name="Scheremetjew M."/>
            <person name="Finn R."/>
            <person name="Kale V."/>
            <person name="Holt S."/>
            <person name="Cochrane G."/>
            <person name="Meng A."/>
            <person name="Brown T."/>
            <person name="Cohen L."/>
        </authorList>
    </citation>
    <scope>NUCLEOTIDE SEQUENCE</scope>
    <source>
        <strain evidence="2">GSO104</strain>
        <strain evidence="1">Pop2</strain>
    </source>
</reference>
<protein>
    <submittedName>
        <fullName evidence="2">Uncharacterized protein</fullName>
    </submittedName>
</protein>
<name>A0A6V2MUK1_9STRA</name>
<dbReference type="EMBL" id="HBNS01048693">
    <property type="protein sequence ID" value="CAE4649806.1"/>
    <property type="molecule type" value="Transcribed_RNA"/>
</dbReference>